<dbReference type="Proteomes" id="UP000317093">
    <property type="component" value="Chromosome"/>
</dbReference>
<feature type="domain" description="PhnB-like" evidence="1">
    <location>
        <begin position="5"/>
        <end position="114"/>
    </location>
</feature>
<dbReference type="GO" id="GO:0008168">
    <property type="term" value="F:methyltransferase activity"/>
    <property type="evidence" value="ECO:0007669"/>
    <property type="project" value="UniProtKB-KW"/>
</dbReference>
<sequence length="155" mass="17288">MKFTQKITPFLSFRDQAEEAAKHYVSILPDSELGPIAKDPRTGKVLTVEFTLAGTNFVALNVGEDWPFTDAISFSIGCDTQEEIDTYWEKLTEGGKEVQCGWLKDKFGVSWQVVPNMMAKILATADADTVGRVMGVMMTMVKLEIEPLQRAYENA</sequence>
<evidence type="ECO:0000259" key="1">
    <source>
        <dbReference type="Pfam" id="PF06983"/>
    </source>
</evidence>
<dbReference type="InterPro" id="IPR028973">
    <property type="entry name" value="PhnB-like"/>
</dbReference>
<organism evidence="2 3">
    <name type="scientific">Kolteria novifilia</name>
    <dbReference type="NCBI Taxonomy" id="2527975"/>
    <lineage>
        <taxon>Bacteria</taxon>
        <taxon>Pseudomonadati</taxon>
        <taxon>Planctomycetota</taxon>
        <taxon>Planctomycetia</taxon>
        <taxon>Kolteriales</taxon>
        <taxon>Kolteriaceae</taxon>
        <taxon>Kolteria</taxon>
    </lineage>
</organism>
<keyword evidence="3" id="KW-1185">Reference proteome</keyword>
<dbReference type="InterPro" id="IPR009725">
    <property type="entry name" value="3_dmu_93_MTrfase"/>
</dbReference>
<protein>
    <submittedName>
        <fullName evidence="2">3-demethylubiquinone-9 3-methyltransferase</fullName>
    </submittedName>
</protein>
<dbReference type="PANTHER" id="PTHR33990">
    <property type="entry name" value="PROTEIN YJDN-RELATED"/>
    <property type="match status" value="1"/>
</dbReference>
<name>A0A518B3V8_9BACT</name>
<evidence type="ECO:0000313" key="2">
    <source>
        <dbReference type="EMBL" id="QDU61624.1"/>
    </source>
</evidence>
<dbReference type="RefSeq" id="WP_145258191.1">
    <property type="nucleotide sequence ID" value="NZ_CP036279.1"/>
</dbReference>
<proteinExistence type="predicted"/>
<dbReference type="InterPro" id="IPR029068">
    <property type="entry name" value="Glyas_Bleomycin-R_OHBP_Dase"/>
</dbReference>
<dbReference type="GO" id="GO:0032259">
    <property type="term" value="P:methylation"/>
    <property type="evidence" value="ECO:0007669"/>
    <property type="project" value="UniProtKB-KW"/>
</dbReference>
<dbReference type="SUPFAM" id="SSF54593">
    <property type="entry name" value="Glyoxalase/Bleomycin resistance protein/Dihydroxybiphenyl dioxygenase"/>
    <property type="match status" value="1"/>
</dbReference>
<accession>A0A518B3V8</accession>
<keyword evidence="2" id="KW-0830">Ubiquinone</keyword>
<dbReference type="CDD" id="cd06588">
    <property type="entry name" value="PhnB_like"/>
    <property type="match status" value="1"/>
</dbReference>
<dbReference type="AlphaFoldDB" id="A0A518B3V8"/>
<keyword evidence="2" id="KW-0489">Methyltransferase</keyword>
<keyword evidence="2" id="KW-0808">Transferase</keyword>
<reference evidence="2 3" key="1">
    <citation type="submission" date="2019-02" db="EMBL/GenBank/DDBJ databases">
        <title>Deep-cultivation of Planctomycetes and their phenomic and genomic characterization uncovers novel biology.</title>
        <authorList>
            <person name="Wiegand S."/>
            <person name="Jogler M."/>
            <person name="Boedeker C."/>
            <person name="Pinto D."/>
            <person name="Vollmers J."/>
            <person name="Rivas-Marin E."/>
            <person name="Kohn T."/>
            <person name="Peeters S.H."/>
            <person name="Heuer A."/>
            <person name="Rast P."/>
            <person name="Oberbeckmann S."/>
            <person name="Bunk B."/>
            <person name="Jeske O."/>
            <person name="Meyerdierks A."/>
            <person name="Storesund J.E."/>
            <person name="Kallscheuer N."/>
            <person name="Luecker S."/>
            <person name="Lage O.M."/>
            <person name="Pohl T."/>
            <person name="Merkel B.J."/>
            <person name="Hornburger P."/>
            <person name="Mueller R.-W."/>
            <person name="Bruemmer F."/>
            <person name="Labrenz M."/>
            <person name="Spormann A.M."/>
            <person name="Op den Camp H."/>
            <person name="Overmann J."/>
            <person name="Amann R."/>
            <person name="Jetten M.S.M."/>
            <person name="Mascher T."/>
            <person name="Medema M.H."/>
            <person name="Devos D.P."/>
            <person name="Kaster A.-K."/>
            <person name="Ovreas L."/>
            <person name="Rohde M."/>
            <person name="Galperin M.Y."/>
            <person name="Jogler C."/>
        </authorList>
    </citation>
    <scope>NUCLEOTIDE SEQUENCE [LARGE SCALE GENOMIC DNA]</scope>
    <source>
        <strain evidence="2 3">Pan216</strain>
    </source>
</reference>
<gene>
    <name evidence="2" type="ORF">Pan216_24850</name>
</gene>
<evidence type="ECO:0000313" key="3">
    <source>
        <dbReference type="Proteomes" id="UP000317093"/>
    </source>
</evidence>
<dbReference type="Gene3D" id="3.10.180.10">
    <property type="entry name" value="2,3-Dihydroxybiphenyl 1,2-Dioxygenase, domain 1"/>
    <property type="match status" value="1"/>
</dbReference>
<dbReference type="EMBL" id="CP036279">
    <property type="protein sequence ID" value="QDU61624.1"/>
    <property type="molecule type" value="Genomic_DNA"/>
</dbReference>
<dbReference type="PIRSF" id="PIRSF021700">
    <property type="entry name" value="3_dmu_93_MTrfase"/>
    <property type="match status" value="1"/>
</dbReference>
<dbReference type="OrthoDB" id="9806473at2"/>
<dbReference type="KEGG" id="knv:Pan216_24850"/>
<dbReference type="Pfam" id="PF06983">
    <property type="entry name" value="3-dmu-9_3-mt"/>
    <property type="match status" value="1"/>
</dbReference>